<accession>A0A084WH72</accession>
<dbReference type="EMBL" id="KE525346">
    <property type="protein sequence ID" value="KFB49566.1"/>
    <property type="molecule type" value="Genomic_DNA"/>
</dbReference>
<evidence type="ECO:0000256" key="2">
    <source>
        <dbReference type="SAM" id="Phobius"/>
    </source>
</evidence>
<dbReference type="Proteomes" id="UP000030765">
    <property type="component" value="Unassembled WGS sequence"/>
</dbReference>
<feature type="transmembrane region" description="Helical" evidence="2">
    <location>
        <begin position="18"/>
        <end position="39"/>
    </location>
</feature>
<organism evidence="3">
    <name type="scientific">Anopheles sinensis</name>
    <name type="common">Mosquito</name>
    <dbReference type="NCBI Taxonomy" id="74873"/>
    <lineage>
        <taxon>Eukaryota</taxon>
        <taxon>Metazoa</taxon>
        <taxon>Ecdysozoa</taxon>
        <taxon>Arthropoda</taxon>
        <taxon>Hexapoda</taxon>
        <taxon>Insecta</taxon>
        <taxon>Pterygota</taxon>
        <taxon>Neoptera</taxon>
        <taxon>Endopterygota</taxon>
        <taxon>Diptera</taxon>
        <taxon>Nematocera</taxon>
        <taxon>Culicoidea</taxon>
        <taxon>Culicidae</taxon>
        <taxon>Anophelinae</taxon>
        <taxon>Anopheles</taxon>
    </lineage>
</organism>
<feature type="compositionally biased region" description="Basic residues" evidence="1">
    <location>
        <begin position="64"/>
        <end position="75"/>
    </location>
</feature>
<evidence type="ECO:0000256" key="1">
    <source>
        <dbReference type="SAM" id="MobiDB-lite"/>
    </source>
</evidence>
<feature type="compositionally biased region" description="Polar residues" evidence="1">
    <location>
        <begin position="96"/>
        <end position="105"/>
    </location>
</feature>
<feature type="region of interest" description="Disordered" evidence="1">
    <location>
        <begin position="64"/>
        <end position="105"/>
    </location>
</feature>
<evidence type="ECO:0000313" key="5">
    <source>
        <dbReference type="Proteomes" id="UP000030765"/>
    </source>
</evidence>
<keyword evidence="5" id="KW-1185">Reference proteome</keyword>
<keyword evidence="2" id="KW-1133">Transmembrane helix</keyword>
<sequence>MADGDQQTSHQRTKTPTAITAVTLPAGGSIMGFGGFARLRDATGQRRTRSGKPVRAHAHIKKAHNVHNHSHKFPRQKGMARETGGLRSDPGKADTGRSNLFSVWR</sequence>
<evidence type="ECO:0000313" key="4">
    <source>
        <dbReference type="EnsemblMetazoa" id="ASIC017574-PA"/>
    </source>
</evidence>
<gene>
    <name evidence="3" type="ORF">ZHAS_00017574</name>
</gene>
<dbReference type="EnsemblMetazoa" id="ASIC017574-RA">
    <property type="protein sequence ID" value="ASIC017574-PA"/>
    <property type="gene ID" value="ASIC017574"/>
</dbReference>
<keyword evidence="2" id="KW-0812">Transmembrane</keyword>
<evidence type="ECO:0000313" key="3">
    <source>
        <dbReference type="EMBL" id="KFB49566.1"/>
    </source>
</evidence>
<dbReference type="VEuPathDB" id="VectorBase:ASIC017574"/>
<keyword evidence="2" id="KW-0472">Membrane</keyword>
<reference evidence="4" key="2">
    <citation type="submission" date="2020-05" db="UniProtKB">
        <authorList>
            <consortium name="EnsemblMetazoa"/>
        </authorList>
    </citation>
    <scope>IDENTIFICATION</scope>
</reference>
<proteinExistence type="predicted"/>
<dbReference type="EMBL" id="ATLV01023794">
    <property type="status" value="NOT_ANNOTATED_CDS"/>
    <property type="molecule type" value="Genomic_DNA"/>
</dbReference>
<dbReference type="AlphaFoldDB" id="A0A084WH72"/>
<name>A0A084WH72_ANOSI</name>
<reference evidence="3 5" key="1">
    <citation type="journal article" date="2014" name="BMC Genomics">
        <title>Genome sequence of Anopheles sinensis provides insight into genetics basis of mosquito competence for malaria parasites.</title>
        <authorList>
            <person name="Zhou D."/>
            <person name="Zhang D."/>
            <person name="Ding G."/>
            <person name="Shi L."/>
            <person name="Hou Q."/>
            <person name="Ye Y."/>
            <person name="Xu Y."/>
            <person name="Zhou H."/>
            <person name="Xiong C."/>
            <person name="Li S."/>
            <person name="Yu J."/>
            <person name="Hong S."/>
            <person name="Yu X."/>
            <person name="Zou P."/>
            <person name="Chen C."/>
            <person name="Chang X."/>
            <person name="Wang W."/>
            <person name="Lv Y."/>
            <person name="Sun Y."/>
            <person name="Ma L."/>
            <person name="Shen B."/>
            <person name="Zhu C."/>
        </authorList>
    </citation>
    <scope>NUCLEOTIDE SEQUENCE [LARGE SCALE GENOMIC DNA]</scope>
</reference>
<protein>
    <submittedName>
        <fullName evidence="3 4">ABC transporter</fullName>
    </submittedName>
</protein>